<dbReference type="Proteomes" id="UP001589532">
    <property type="component" value="Unassembled WGS sequence"/>
</dbReference>
<gene>
    <name evidence="5" type="ORF">ACFFSA_38370</name>
</gene>
<name>A0ABV5SD83_9ACTN</name>
<protein>
    <recommendedName>
        <fullName evidence="4">Nicotinate/nicotinamide phosphoribosyltransferase domain-containing protein</fullName>
    </recommendedName>
</protein>
<comment type="pathway">
    <text evidence="1">Cofactor biosynthesis; NAD(+) biosynthesis.</text>
</comment>
<dbReference type="Gene3D" id="3.20.20.70">
    <property type="entry name" value="Aldolase class I"/>
    <property type="match status" value="1"/>
</dbReference>
<keyword evidence="6" id="KW-1185">Reference proteome</keyword>
<feature type="domain" description="Nicotinate/nicotinamide phosphoribosyltransferase" evidence="4">
    <location>
        <begin position="11"/>
        <end position="39"/>
    </location>
</feature>
<evidence type="ECO:0000313" key="6">
    <source>
        <dbReference type="Proteomes" id="UP001589532"/>
    </source>
</evidence>
<dbReference type="EMBL" id="JBHMBW010000051">
    <property type="protein sequence ID" value="MFB9628974.1"/>
    <property type="molecule type" value="Genomic_DNA"/>
</dbReference>
<dbReference type="InterPro" id="IPR036068">
    <property type="entry name" value="Nicotinate_pribotase-like_C"/>
</dbReference>
<comment type="caution">
    <text evidence="5">The sequence shown here is derived from an EMBL/GenBank/DDBJ whole genome shotgun (WGS) entry which is preliminary data.</text>
</comment>
<accession>A0ABV5SD83</accession>
<evidence type="ECO:0000259" key="4">
    <source>
        <dbReference type="Pfam" id="PF04095"/>
    </source>
</evidence>
<dbReference type="SUPFAM" id="SSF51690">
    <property type="entry name" value="Nicotinate/Quinolinate PRTase C-terminal domain-like"/>
    <property type="match status" value="1"/>
</dbReference>
<sequence>MAGTRTTAIAGFSATSNVEAARKYGLQAVGTMAHSYIEAFLDEWAASAAASTSTPSPS</sequence>
<evidence type="ECO:0000256" key="2">
    <source>
        <dbReference type="ARBA" id="ARBA00010897"/>
    </source>
</evidence>
<dbReference type="InterPro" id="IPR013785">
    <property type="entry name" value="Aldolase_TIM"/>
</dbReference>
<proteinExistence type="inferred from homology"/>
<evidence type="ECO:0000313" key="5">
    <source>
        <dbReference type="EMBL" id="MFB9628974.1"/>
    </source>
</evidence>
<dbReference type="InterPro" id="IPR041525">
    <property type="entry name" value="N/Namide_PRibTrfase"/>
</dbReference>
<comment type="similarity">
    <text evidence="2">Belongs to the NAPRTase family.</text>
</comment>
<dbReference type="Pfam" id="PF04095">
    <property type="entry name" value="NAPRTase"/>
    <property type="match status" value="1"/>
</dbReference>
<evidence type="ECO:0000256" key="1">
    <source>
        <dbReference type="ARBA" id="ARBA00004790"/>
    </source>
</evidence>
<evidence type="ECO:0000256" key="3">
    <source>
        <dbReference type="ARBA" id="ARBA00022642"/>
    </source>
</evidence>
<dbReference type="RefSeq" id="WP_344998874.1">
    <property type="nucleotide sequence ID" value="NZ_BAAAXV010000009.1"/>
</dbReference>
<reference evidence="5 6" key="1">
    <citation type="submission" date="2024-09" db="EMBL/GenBank/DDBJ databases">
        <authorList>
            <person name="Sun Q."/>
            <person name="Mori K."/>
        </authorList>
    </citation>
    <scope>NUCLEOTIDE SEQUENCE [LARGE SCALE GENOMIC DNA]</scope>
    <source>
        <strain evidence="5 6">JCM 3143</strain>
    </source>
</reference>
<keyword evidence="3" id="KW-0662">Pyridine nucleotide biosynthesis</keyword>
<organism evidence="5 6">
    <name type="scientific">Nonomuraea helvata</name>
    <dbReference type="NCBI Taxonomy" id="37484"/>
    <lineage>
        <taxon>Bacteria</taxon>
        <taxon>Bacillati</taxon>
        <taxon>Actinomycetota</taxon>
        <taxon>Actinomycetes</taxon>
        <taxon>Streptosporangiales</taxon>
        <taxon>Streptosporangiaceae</taxon>
        <taxon>Nonomuraea</taxon>
    </lineage>
</organism>